<accession>A0A8T0ET54</accession>
<keyword evidence="7 10" id="KW-1015">Disulfide bond</keyword>
<dbReference type="InterPro" id="IPR002172">
    <property type="entry name" value="LDrepeatLR_classA_rpt"/>
</dbReference>
<dbReference type="PANTHER" id="PTHR22722">
    <property type="entry name" value="LOW-DENSITY LIPOPROTEIN RECEPTOR-RELATED PROTEIN 2-RELATED"/>
    <property type="match status" value="1"/>
</dbReference>
<dbReference type="Proteomes" id="UP000807504">
    <property type="component" value="Unassembled WGS sequence"/>
</dbReference>
<comment type="caution">
    <text evidence="11">The sequence shown here is derived from an EMBL/GenBank/DDBJ whole genome shotgun (WGS) entry which is preliminary data.</text>
</comment>
<evidence type="ECO:0000256" key="4">
    <source>
        <dbReference type="ARBA" id="ARBA00022737"/>
    </source>
</evidence>
<reference evidence="11" key="1">
    <citation type="journal article" date="2020" name="bioRxiv">
        <title>Chromosome-level reference genome of the European wasp spider Argiope bruennichi: a resource for studies on range expansion and evolutionary adaptation.</title>
        <authorList>
            <person name="Sheffer M.M."/>
            <person name="Hoppe A."/>
            <person name="Krehenwinkel H."/>
            <person name="Uhl G."/>
            <person name="Kuss A.W."/>
            <person name="Jensen L."/>
            <person name="Jensen C."/>
            <person name="Gillespie R.G."/>
            <person name="Hoff K.J."/>
            <person name="Prost S."/>
        </authorList>
    </citation>
    <scope>NUCLEOTIDE SEQUENCE</scope>
</reference>
<evidence type="ECO:0000256" key="7">
    <source>
        <dbReference type="ARBA" id="ARBA00023157"/>
    </source>
</evidence>
<evidence type="ECO:0000256" key="9">
    <source>
        <dbReference type="ARBA" id="ARBA00023180"/>
    </source>
</evidence>
<evidence type="ECO:0000256" key="5">
    <source>
        <dbReference type="ARBA" id="ARBA00022989"/>
    </source>
</evidence>
<dbReference type="SUPFAM" id="SSF57424">
    <property type="entry name" value="LDL receptor-like module"/>
    <property type="match status" value="2"/>
</dbReference>
<dbReference type="EMBL" id="JABXBU010002072">
    <property type="protein sequence ID" value="KAF8778927.1"/>
    <property type="molecule type" value="Genomic_DNA"/>
</dbReference>
<evidence type="ECO:0000256" key="8">
    <source>
        <dbReference type="ARBA" id="ARBA00023170"/>
    </source>
</evidence>
<keyword evidence="8 11" id="KW-0675">Receptor</keyword>
<dbReference type="InterPro" id="IPR023415">
    <property type="entry name" value="LDLR_class-A_CS"/>
</dbReference>
<name>A0A8T0ET54_ARGBR</name>
<protein>
    <submittedName>
        <fullName evidence="11">Low-density lipoprotein receptor-related protein like</fullName>
    </submittedName>
</protein>
<keyword evidence="11" id="KW-0449">Lipoprotein</keyword>
<dbReference type="Gene3D" id="4.10.400.10">
    <property type="entry name" value="Low-density Lipoprotein Receptor"/>
    <property type="match status" value="2"/>
</dbReference>
<keyword evidence="5" id="KW-1133">Transmembrane helix</keyword>
<evidence type="ECO:0000256" key="3">
    <source>
        <dbReference type="ARBA" id="ARBA00022692"/>
    </source>
</evidence>
<dbReference type="GO" id="GO:0043235">
    <property type="term" value="C:receptor complex"/>
    <property type="evidence" value="ECO:0007669"/>
    <property type="project" value="TreeGrafter"/>
</dbReference>
<organism evidence="11 12">
    <name type="scientific">Argiope bruennichi</name>
    <name type="common">Wasp spider</name>
    <name type="synonym">Aranea bruennichi</name>
    <dbReference type="NCBI Taxonomy" id="94029"/>
    <lineage>
        <taxon>Eukaryota</taxon>
        <taxon>Metazoa</taxon>
        <taxon>Ecdysozoa</taxon>
        <taxon>Arthropoda</taxon>
        <taxon>Chelicerata</taxon>
        <taxon>Arachnida</taxon>
        <taxon>Araneae</taxon>
        <taxon>Araneomorphae</taxon>
        <taxon>Entelegynae</taxon>
        <taxon>Araneoidea</taxon>
        <taxon>Araneidae</taxon>
        <taxon>Argiope</taxon>
    </lineage>
</organism>
<dbReference type="PRINTS" id="PR00261">
    <property type="entry name" value="LDLRECEPTOR"/>
</dbReference>
<dbReference type="InterPro" id="IPR051221">
    <property type="entry name" value="LDLR-related"/>
</dbReference>
<evidence type="ECO:0000313" key="11">
    <source>
        <dbReference type="EMBL" id="KAF8778927.1"/>
    </source>
</evidence>
<keyword evidence="3" id="KW-0812">Transmembrane</keyword>
<dbReference type="FunFam" id="4.10.400.10:FF:000045">
    <property type="entry name" value="Low-density lipoprotein receptor-related protein 2"/>
    <property type="match status" value="1"/>
</dbReference>
<gene>
    <name evidence="11" type="ORF">HNY73_015601</name>
</gene>
<evidence type="ECO:0000313" key="12">
    <source>
        <dbReference type="Proteomes" id="UP000807504"/>
    </source>
</evidence>
<keyword evidence="9" id="KW-0325">Glycoprotein</keyword>
<dbReference type="GO" id="GO:0005886">
    <property type="term" value="C:plasma membrane"/>
    <property type="evidence" value="ECO:0007669"/>
    <property type="project" value="TreeGrafter"/>
</dbReference>
<sequence>MPVLDAIHQTAVMKCNQKEKEREREKDFLTKVMQTIKKKKESVSRLGVEDLTFQPRYRIFCGLSFIEFDSRFSQQEGIEETQEDKETKMQIYAAYALTAAPCKPSDFKCTNRKCISRDWFCDGTDDCRDNSDEQYCNKISIEACPPGWFECPHKRRCILWSWVCDGRRDCDGLISEENFCVLSIIGDVKNIQEIMSRSSKQY</sequence>
<dbReference type="AlphaFoldDB" id="A0A8T0ET54"/>
<evidence type="ECO:0000256" key="6">
    <source>
        <dbReference type="ARBA" id="ARBA00023136"/>
    </source>
</evidence>
<feature type="disulfide bond" evidence="10">
    <location>
        <begin position="102"/>
        <end position="114"/>
    </location>
</feature>
<proteinExistence type="predicted"/>
<keyword evidence="6" id="KW-0472">Membrane</keyword>
<feature type="disulfide bond" evidence="10">
    <location>
        <begin position="109"/>
        <end position="127"/>
    </location>
</feature>
<comment type="subcellular location">
    <subcellularLocation>
        <location evidence="2">Endomembrane system</location>
    </subcellularLocation>
    <subcellularLocation>
        <location evidence="1">Membrane</location>
        <topology evidence="1">Single-pass membrane protein</topology>
    </subcellularLocation>
</comment>
<evidence type="ECO:0000256" key="1">
    <source>
        <dbReference type="ARBA" id="ARBA00004167"/>
    </source>
</evidence>
<feature type="disulfide bond" evidence="10">
    <location>
        <begin position="121"/>
        <end position="136"/>
    </location>
</feature>
<comment type="caution">
    <text evidence="10">Lacks conserved residue(s) required for the propagation of feature annotation.</text>
</comment>
<evidence type="ECO:0000256" key="2">
    <source>
        <dbReference type="ARBA" id="ARBA00004308"/>
    </source>
</evidence>
<dbReference type="SMART" id="SM00192">
    <property type="entry name" value="LDLa"/>
    <property type="match status" value="2"/>
</dbReference>
<dbReference type="Pfam" id="PF00057">
    <property type="entry name" value="Ldl_recept_a"/>
    <property type="match status" value="2"/>
</dbReference>
<reference evidence="11" key="2">
    <citation type="submission" date="2020-06" db="EMBL/GenBank/DDBJ databases">
        <authorList>
            <person name="Sheffer M."/>
        </authorList>
    </citation>
    <scope>NUCLEOTIDE SEQUENCE</scope>
</reference>
<dbReference type="PROSITE" id="PS01209">
    <property type="entry name" value="LDLRA_1"/>
    <property type="match status" value="2"/>
</dbReference>
<dbReference type="CDD" id="cd00112">
    <property type="entry name" value="LDLa"/>
    <property type="match status" value="2"/>
</dbReference>
<dbReference type="PROSITE" id="PS50068">
    <property type="entry name" value="LDLRA_2"/>
    <property type="match status" value="2"/>
</dbReference>
<evidence type="ECO:0000256" key="10">
    <source>
        <dbReference type="PROSITE-ProRule" id="PRU00124"/>
    </source>
</evidence>
<dbReference type="InterPro" id="IPR036055">
    <property type="entry name" value="LDL_receptor-like_sf"/>
</dbReference>
<keyword evidence="4" id="KW-0677">Repeat</keyword>
<keyword evidence="12" id="KW-1185">Reference proteome</keyword>
<dbReference type="GO" id="GO:0012505">
    <property type="term" value="C:endomembrane system"/>
    <property type="evidence" value="ECO:0007669"/>
    <property type="project" value="UniProtKB-SubCell"/>
</dbReference>